<feature type="chain" id="PRO_5015308609" description="DUF4292 domain-containing protein" evidence="1">
    <location>
        <begin position="23"/>
        <end position="264"/>
    </location>
</feature>
<dbReference type="PROSITE" id="PS51257">
    <property type="entry name" value="PROKAR_LIPOPROTEIN"/>
    <property type="match status" value="1"/>
</dbReference>
<evidence type="ECO:0008006" key="4">
    <source>
        <dbReference type="Google" id="ProtNLM"/>
    </source>
</evidence>
<evidence type="ECO:0000313" key="3">
    <source>
        <dbReference type="Proteomes" id="UP000242560"/>
    </source>
</evidence>
<dbReference type="InterPro" id="IPR025634">
    <property type="entry name" value="DUF4292"/>
</dbReference>
<name>A0A1I3LJI5_9FLAO</name>
<sequence>MKKFIFPLLILLLAVSCKTRNVAEKPISTTTPLESPTAFFNKIKEKTAFEQLKINSKITVETGAFIPPLDATIYIEKDQKVWINMIAIFLNVGRGIATPEGIKGYEKWNKTYIQSDFTYLNNLLNVDFIDYNSFQDLLLGRTFIPVNSTDFQVTKNAQGFTVKSIKNLQFKTDGKVSAYMATLDYNENADLAKVALQKADAPDYLEVSYGNWENFNNIRLPKNVKIVIKGSKNSQILIENTKFDDSKMQTPYCVPENYTKTEIK</sequence>
<keyword evidence="3" id="KW-1185">Reference proteome</keyword>
<gene>
    <name evidence="2" type="ORF">SAMN05421638_1161</name>
</gene>
<proteinExistence type="predicted"/>
<feature type="signal peptide" evidence="1">
    <location>
        <begin position="1"/>
        <end position="22"/>
    </location>
</feature>
<dbReference type="Pfam" id="PF14125">
    <property type="entry name" value="DUF4292"/>
    <property type="match status" value="1"/>
</dbReference>
<dbReference type="EMBL" id="FORQ01000002">
    <property type="protein sequence ID" value="SFI84690.1"/>
    <property type="molecule type" value="Genomic_DNA"/>
</dbReference>
<evidence type="ECO:0000256" key="1">
    <source>
        <dbReference type="SAM" id="SignalP"/>
    </source>
</evidence>
<organism evidence="2 3">
    <name type="scientific">Kaistella treverensis</name>
    <dbReference type="NCBI Taxonomy" id="631455"/>
    <lineage>
        <taxon>Bacteria</taxon>
        <taxon>Pseudomonadati</taxon>
        <taxon>Bacteroidota</taxon>
        <taxon>Flavobacteriia</taxon>
        <taxon>Flavobacteriales</taxon>
        <taxon>Weeksellaceae</taxon>
        <taxon>Chryseobacterium group</taxon>
        <taxon>Kaistella</taxon>
    </lineage>
</organism>
<dbReference type="Proteomes" id="UP000242560">
    <property type="component" value="Unassembled WGS sequence"/>
</dbReference>
<dbReference type="RefSeq" id="WP_089819498.1">
    <property type="nucleotide sequence ID" value="NZ_FORQ01000002.1"/>
</dbReference>
<evidence type="ECO:0000313" key="2">
    <source>
        <dbReference type="EMBL" id="SFI84690.1"/>
    </source>
</evidence>
<keyword evidence="1" id="KW-0732">Signal</keyword>
<reference evidence="3" key="1">
    <citation type="submission" date="2016-10" db="EMBL/GenBank/DDBJ databases">
        <authorList>
            <person name="Varghese N."/>
            <person name="Submissions S."/>
        </authorList>
    </citation>
    <scope>NUCLEOTIDE SEQUENCE [LARGE SCALE GENOMIC DNA]</scope>
    <source>
        <strain evidence="3">DSM 22251</strain>
    </source>
</reference>
<accession>A0A1I3LJI5</accession>
<dbReference type="AlphaFoldDB" id="A0A1I3LJI5"/>
<protein>
    <recommendedName>
        <fullName evidence="4">DUF4292 domain-containing protein</fullName>
    </recommendedName>
</protein>